<feature type="region of interest" description="Disordered" evidence="2">
    <location>
        <begin position="153"/>
        <end position="291"/>
    </location>
</feature>
<dbReference type="Gene3D" id="2.20.70.10">
    <property type="match status" value="1"/>
</dbReference>
<dbReference type="InterPro" id="IPR001478">
    <property type="entry name" value="PDZ"/>
</dbReference>
<dbReference type="PROSITE" id="PS50020">
    <property type="entry name" value="WW_DOMAIN_2"/>
    <property type="match status" value="1"/>
</dbReference>
<feature type="domain" description="PDZ" evidence="4">
    <location>
        <begin position="36"/>
        <end position="129"/>
    </location>
</feature>
<dbReference type="CDD" id="cd00201">
    <property type="entry name" value="WW"/>
    <property type="match status" value="1"/>
</dbReference>
<dbReference type="EnsemblMetazoa" id="CapteT227229">
    <property type="protein sequence ID" value="CapteP227229"/>
    <property type="gene ID" value="CapteG227229"/>
</dbReference>
<feature type="compositionally biased region" description="Polar residues" evidence="2">
    <location>
        <begin position="242"/>
        <end position="254"/>
    </location>
</feature>
<dbReference type="AlphaFoldDB" id="R7U5J7"/>
<dbReference type="SMART" id="SM00228">
    <property type="entry name" value="PDZ"/>
    <property type="match status" value="1"/>
</dbReference>
<dbReference type="SUPFAM" id="SSF51045">
    <property type="entry name" value="WW domain"/>
    <property type="match status" value="1"/>
</dbReference>
<evidence type="ECO:0000313" key="6">
    <source>
        <dbReference type="EnsemblMetazoa" id="CapteP227229"/>
    </source>
</evidence>
<gene>
    <name evidence="5" type="ORF">CAPTEDRAFT_227229</name>
</gene>
<protein>
    <recommendedName>
        <fullName evidence="8">PDZ domain-containing protein</fullName>
    </recommendedName>
</protein>
<accession>R7U5J7</accession>
<evidence type="ECO:0000259" key="3">
    <source>
        <dbReference type="PROSITE" id="PS50020"/>
    </source>
</evidence>
<evidence type="ECO:0000313" key="7">
    <source>
        <dbReference type="Proteomes" id="UP000014760"/>
    </source>
</evidence>
<reference evidence="7" key="1">
    <citation type="submission" date="2012-12" db="EMBL/GenBank/DDBJ databases">
        <authorList>
            <person name="Hellsten U."/>
            <person name="Grimwood J."/>
            <person name="Chapman J.A."/>
            <person name="Shapiro H."/>
            <person name="Aerts A."/>
            <person name="Otillar R.P."/>
            <person name="Terry A.Y."/>
            <person name="Boore J.L."/>
            <person name="Simakov O."/>
            <person name="Marletaz F."/>
            <person name="Cho S.-J."/>
            <person name="Edsinger-Gonzales E."/>
            <person name="Havlak P."/>
            <person name="Kuo D.-H."/>
            <person name="Larsson T."/>
            <person name="Lv J."/>
            <person name="Arendt D."/>
            <person name="Savage R."/>
            <person name="Osoegawa K."/>
            <person name="de Jong P."/>
            <person name="Lindberg D.R."/>
            <person name="Seaver E.C."/>
            <person name="Weisblat D.A."/>
            <person name="Putnam N.H."/>
            <person name="Grigoriev I.V."/>
            <person name="Rokhsar D.S."/>
        </authorList>
    </citation>
    <scope>NUCLEOTIDE SEQUENCE</scope>
    <source>
        <strain evidence="7">I ESC-2004</strain>
    </source>
</reference>
<feature type="domain" description="WW" evidence="3">
    <location>
        <begin position="559"/>
        <end position="592"/>
    </location>
</feature>
<feature type="compositionally biased region" description="Polar residues" evidence="2">
    <location>
        <begin position="183"/>
        <end position="232"/>
    </location>
</feature>
<sequence>MSEEPVLVSESDQSLAGEFRQQETRTATQRQRSAHNITFANCDGGLGIKIIGGIFEPEEDENEDDDRDFGIFIRKILPEGVAASDRRLKEGDQILSVNGHSLEAVTNADAVNLLRQASTDNYVSLTVTRDQIAQEDFDELTHAYTYSTATSVNGSSYTSCASSPGFSGATLTPQPPDQLPPVSMNTHPNSYAHQGSHLDTTFESHPTSTSLKHSGLYSQHSPNDPDSSTPVLTPSGLLMFNHSPNSRVHHSPQSLPDGASSLFSYVPQGGAPSQSNQQKSPRTHKKPKAPTLDPQALQYLGIQPSVEQQKELRKRLQTDNDGTVLYGDFVHIAREMFQKQLDAQRFCSTAKLSAKNYSTLQPNALFMPSPVNPVSPNYNNNDISNTEAFVLKREKDLLRAEIARLKGTLRDKELKCIAVEGDFYKLQKEVEHLSEDNRSLRSKVHIAEQAQKAARTTEHDYEQVVRLLEDELAELRSQQQTAAPSAGIPDIQRRLAVLGCQLRKAEVSKKTYEVATDKLLKFAEHVQDIFATSKSSSAQSVAKEGRDVSCAVKALIEVDTLPFGWDEAYTENGIKHYINHVTQQTSWQHPVTKVQHSNAMATKPPPPMSSHRPIGPLPKAGR</sequence>
<dbReference type="STRING" id="283909.R7U5J7"/>
<reference evidence="5 7" key="2">
    <citation type="journal article" date="2013" name="Nature">
        <title>Insights into bilaterian evolution from three spiralian genomes.</title>
        <authorList>
            <person name="Simakov O."/>
            <person name="Marletaz F."/>
            <person name="Cho S.J."/>
            <person name="Edsinger-Gonzales E."/>
            <person name="Havlak P."/>
            <person name="Hellsten U."/>
            <person name="Kuo D.H."/>
            <person name="Larsson T."/>
            <person name="Lv J."/>
            <person name="Arendt D."/>
            <person name="Savage R."/>
            <person name="Osoegawa K."/>
            <person name="de Jong P."/>
            <person name="Grimwood J."/>
            <person name="Chapman J.A."/>
            <person name="Shapiro H."/>
            <person name="Aerts A."/>
            <person name="Otillar R.P."/>
            <person name="Terry A.Y."/>
            <person name="Boore J.L."/>
            <person name="Grigoriev I.V."/>
            <person name="Lindberg D.R."/>
            <person name="Seaver E.C."/>
            <person name="Weisblat D.A."/>
            <person name="Putnam N.H."/>
            <person name="Rokhsar D.S."/>
        </authorList>
    </citation>
    <scope>NUCLEOTIDE SEQUENCE</scope>
    <source>
        <strain evidence="5 7">I ESC-2004</strain>
    </source>
</reference>
<evidence type="ECO:0000313" key="5">
    <source>
        <dbReference type="EMBL" id="ELU01376.1"/>
    </source>
</evidence>
<dbReference type="Proteomes" id="UP000014760">
    <property type="component" value="Unassembled WGS sequence"/>
</dbReference>
<evidence type="ECO:0008006" key="8">
    <source>
        <dbReference type="Google" id="ProtNLM"/>
    </source>
</evidence>
<reference evidence="6" key="3">
    <citation type="submission" date="2015-06" db="UniProtKB">
        <authorList>
            <consortium name="EnsemblMetazoa"/>
        </authorList>
    </citation>
    <scope>IDENTIFICATION</scope>
</reference>
<proteinExistence type="predicted"/>
<dbReference type="PROSITE" id="PS50106">
    <property type="entry name" value="PDZ"/>
    <property type="match status" value="1"/>
</dbReference>
<dbReference type="SMART" id="SM00456">
    <property type="entry name" value="WW"/>
    <property type="match status" value="1"/>
</dbReference>
<feature type="compositionally biased region" description="Polar residues" evidence="2">
    <location>
        <begin position="271"/>
        <end position="280"/>
    </location>
</feature>
<dbReference type="OrthoDB" id="6022242at2759"/>
<dbReference type="SUPFAM" id="SSF50156">
    <property type="entry name" value="PDZ domain-like"/>
    <property type="match status" value="1"/>
</dbReference>
<keyword evidence="1" id="KW-0175">Coiled coil</keyword>
<feature type="compositionally biased region" description="Polar residues" evidence="2">
    <location>
        <begin position="153"/>
        <end position="165"/>
    </location>
</feature>
<dbReference type="HOGENOM" id="CLU_022133_1_0_1"/>
<dbReference type="GO" id="GO:0008286">
    <property type="term" value="P:insulin receptor signaling pathway"/>
    <property type="evidence" value="ECO:0007669"/>
    <property type="project" value="TreeGrafter"/>
</dbReference>
<evidence type="ECO:0000256" key="1">
    <source>
        <dbReference type="SAM" id="Coils"/>
    </source>
</evidence>
<dbReference type="Gene3D" id="2.30.42.10">
    <property type="match status" value="1"/>
</dbReference>
<dbReference type="PANTHER" id="PTHR19964">
    <property type="entry name" value="MULTIPLE PDZ DOMAIN PROTEIN"/>
    <property type="match status" value="1"/>
</dbReference>
<dbReference type="Pfam" id="PF00595">
    <property type="entry name" value="PDZ"/>
    <property type="match status" value="1"/>
</dbReference>
<feature type="coiled-coil region" evidence="1">
    <location>
        <begin position="395"/>
        <end position="478"/>
    </location>
</feature>
<dbReference type="InterPro" id="IPR036020">
    <property type="entry name" value="WW_dom_sf"/>
</dbReference>
<dbReference type="InterPro" id="IPR001202">
    <property type="entry name" value="WW_dom"/>
</dbReference>
<evidence type="ECO:0000256" key="2">
    <source>
        <dbReference type="SAM" id="MobiDB-lite"/>
    </source>
</evidence>
<evidence type="ECO:0000259" key="4">
    <source>
        <dbReference type="PROSITE" id="PS50106"/>
    </source>
</evidence>
<dbReference type="Pfam" id="PF00397">
    <property type="entry name" value="WW"/>
    <property type="match status" value="1"/>
</dbReference>
<keyword evidence="7" id="KW-1185">Reference proteome</keyword>
<dbReference type="OMA" id="SWTHPVT"/>
<organism evidence="5">
    <name type="scientific">Capitella teleta</name>
    <name type="common">Polychaete worm</name>
    <dbReference type="NCBI Taxonomy" id="283909"/>
    <lineage>
        <taxon>Eukaryota</taxon>
        <taxon>Metazoa</taxon>
        <taxon>Spiralia</taxon>
        <taxon>Lophotrochozoa</taxon>
        <taxon>Annelida</taxon>
        <taxon>Polychaeta</taxon>
        <taxon>Sedentaria</taxon>
        <taxon>Scolecida</taxon>
        <taxon>Capitellidae</taxon>
        <taxon>Capitella</taxon>
    </lineage>
</organism>
<dbReference type="SUPFAM" id="SSF144284">
    <property type="entry name" value="Sec2 N-terminal region"/>
    <property type="match status" value="1"/>
</dbReference>
<dbReference type="InterPro" id="IPR036034">
    <property type="entry name" value="PDZ_sf"/>
</dbReference>
<dbReference type="GO" id="GO:0019905">
    <property type="term" value="F:syntaxin binding"/>
    <property type="evidence" value="ECO:0007669"/>
    <property type="project" value="TreeGrafter"/>
</dbReference>
<name>R7U5J7_CAPTE</name>
<dbReference type="GO" id="GO:0031410">
    <property type="term" value="C:cytoplasmic vesicle"/>
    <property type="evidence" value="ECO:0007669"/>
    <property type="project" value="TreeGrafter"/>
</dbReference>
<dbReference type="InterPro" id="IPR051342">
    <property type="entry name" value="PDZ_scaffold"/>
</dbReference>
<feature type="region of interest" description="Disordered" evidence="2">
    <location>
        <begin position="592"/>
        <end position="622"/>
    </location>
</feature>
<dbReference type="EMBL" id="KB305088">
    <property type="protein sequence ID" value="ELU01376.1"/>
    <property type="molecule type" value="Genomic_DNA"/>
</dbReference>
<dbReference type="PANTHER" id="PTHR19964:SF16">
    <property type="entry name" value="SYNTAXIN-BINDING PROTEIN 4"/>
    <property type="match status" value="1"/>
</dbReference>
<dbReference type="EMBL" id="AMQN01009263">
    <property type="status" value="NOT_ANNOTATED_CDS"/>
    <property type="molecule type" value="Genomic_DNA"/>
</dbReference>
<dbReference type="GO" id="GO:0061178">
    <property type="term" value="P:regulation of insulin secretion involved in cellular response to glucose stimulus"/>
    <property type="evidence" value="ECO:0007669"/>
    <property type="project" value="TreeGrafter"/>
</dbReference>